<dbReference type="EMBL" id="JAHPMX010000003">
    <property type="protein sequence ID" value="MBU9356085.1"/>
    <property type="molecule type" value="Genomic_DNA"/>
</dbReference>
<dbReference type="EMBL" id="PVFZ01000048">
    <property type="protein sequence ID" value="PRF21823.1"/>
    <property type="molecule type" value="Genomic_DNA"/>
</dbReference>
<reference evidence="2" key="2">
    <citation type="submission" date="2021-06" db="EMBL/GenBank/DDBJ databases">
        <title>A collection of bacterial strains from the Burkholderia cepacia Research Laboratory and Repository.</title>
        <authorList>
            <person name="Lipuma J."/>
            <person name="Spilker T."/>
        </authorList>
    </citation>
    <scope>NUCLEOTIDE SEQUENCE</scope>
    <source>
        <strain evidence="2">AU37435</strain>
    </source>
</reference>
<evidence type="ECO:0000313" key="2">
    <source>
        <dbReference type="EMBL" id="MBU9356085.1"/>
    </source>
</evidence>
<accession>A0A8E2RW90</accession>
<evidence type="ECO:0000313" key="4">
    <source>
        <dbReference type="Proteomes" id="UP000237686"/>
    </source>
</evidence>
<name>A0A8E2RW90_9BURK</name>
<dbReference type="AlphaFoldDB" id="A0A8E2RW90"/>
<evidence type="ECO:0000313" key="3">
    <source>
        <dbReference type="EMBL" id="PRF21823.1"/>
    </source>
</evidence>
<protein>
    <submittedName>
        <fullName evidence="3">Uncharacterized protein</fullName>
    </submittedName>
</protein>
<organism evidence="3 4">
    <name type="scientific">Burkholderia multivorans</name>
    <dbReference type="NCBI Taxonomy" id="87883"/>
    <lineage>
        <taxon>Bacteria</taxon>
        <taxon>Pseudomonadati</taxon>
        <taxon>Pseudomonadota</taxon>
        <taxon>Betaproteobacteria</taxon>
        <taxon>Burkholderiales</taxon>
        <taxon>Burkholderiaceae</taxon>
        <taxon>Burkholderia</taxon>
        <taxon>Burkholderia cepacia complex</taxon>
    </lineage>
</organism>
<comment type="caution">
    <text evidence="3">The sequence shown here is derived from an EMBL/GenBank/DDBJ whole genome shotgun (WGS) entry which is preliminary data.</text>
</comment>
<dbReference type="Proteomes" id="UP000237686">
    <property type="component" value="Unassembled WGS sequence"/>
</dbReference>
<proteinExistence type="predicted"/>
<gene>
    <name evidence="3" type="ORF">C6P98_17340</name>
    <name evidence="2" type="ORF">KTE52_07025</name>
</gene>
<feature type="region of interest" description="Disordered" evidence="1">
    <location>
        <begin position="50"/>
        <end position="78"/>
    </location>
</feature>
<sequence length="78" mass="8431">MAARSTPTPCGRFDRIERQTGANACLRRVARRPVNCALNRYDNVSIMVRSEPAPKGKNGIVSEQPPGDNASTAGMMRG</sequence>
<dbReference type="RefSeq" id="WP_006404095.1">
    <property type="nucleotide sequence ID" value="NZ_CADFDF010000003.1"/>
</dbReference>
<dbReference type="Proteomes" id="UP001196915">
    <property type="component" value="Unassembled WGS sequence"/>
</dbReference>
<evidence type="ECO:0000256" key="1">
    <source>
        <dbReference type="SAM" id="MobiDB-lite"/>
    </source>
</evidence>
<reference evidence="3 4" key="1">
    <citation type="submission" date="2018-03" db="EMBL/GenBank/DDBJ databases">
        <authorList>
            <person name="Nguyen K."/>
            <person name="Fouts D."/>
            <person name="Sutton G."/>
        </authorList>
    </citation>
    <scope>NUCLEOTIDE SEQUENCE [LARGE SCALE GENOMIC DNA]</scope>
    <source>
        <strain evidence="3 4">AU17135</strain>
    </source>
</reference>